<name>A0A2T3Z7C0_TRIA4</name>
<gene>
    <name evidence="2" type="ORF">M441DRAFT_58162</name>
</gene>
<feature type="signal peptide" evidence="1">
    <location>
        <begin position="1"/>
        <end position="18"/>
    </location>
</feature>
<accession>A0A2T3Z7C0</accession>
<dbReference type="EMBL" id="KZ679262">
    <property type="protein sequence ID" value="PTB40670.1"/>
    <property type="molecule type" value="Genomic_DNA"/>
</dbReference>
<dbReference type="OrthoDB" id="3497702at2759"/>
<dbReference type="AlphaFoldDB" id="A0A2T3Z7C0"/>
<keyword evidence="1" id="KW-0732">Signal</keyword>
<evidence type="ECO:0000313" key="2">
    <source>
        <dbReference type="EMBL" id="PTB40670.1"/>
    </source>
</evidence>
<keyword evidence="3" id="KW-1185">Reference proteome</keyword>
<proteinExistence type="predicted"/>
<evidence type="ECO:0000256" key="1">
    <source>
        <dbReference type="SAM" id="SignalP"/>
    </source>
</evidence>
<reference evidence="2 3" key="1">
    <citation type="submission" date="2016-07" db="EMBL/GenBank/DDBJ databases">
        <title>Multiple horizontal gene transfer events from other fungi enriched the ability of initially mycotrophic Trichoderma (Ascomycota) to feed on dead plant biomass.</title>
        <authorList>
            <consortium name="DOE Joint Genome Institute"/>
            <person name="Aerts A."/>
            <person name="Atanasova L."/>
            <person name="Chenthamara K."/>
            <person name="Zhang J."/>
            <person name="Grujic M."/>
            <person name="Henrissat B."/>
            <person name="Kuo A."/>
            <person name="Salamov A."/>
            <person name="Lipzen A."/>
            <person name="Labutti K."/>
            <person name="Barry K."/>
            <person name="Miao Y."/>
            <person name="Rahimi M.J."/>
            <person name="Shen Q."/>
            <person name="Grigoriev I.V."/>
            <person name="Kubicek C.P."/>
            <person name="Druzhinina I.S."/>
        </authorList>
    </citation>
    <scope>NUCLEOTIDE SEQUENCE [LARGE SCALE GENOMIC DNA]</scope>
    <source>
        <strain evidence="2 3">CBS 433.97</strain>
    </source>
</reference>
<evidence type="ECO:0000313" key="3">
    <source>
        <dbReference type="Proteomes" id="UP000240493"/>
    </source>
</evidence>
<dbReference type="Proteomes" id="UP000240493">
    <property type="component" value="Unassembled WGS sequence"/>
</dbReference>
<organism evidence="2 3">
    <name type="scientific">Trichoderma asperellum (strain ATCC 204424 / CBS 433.97 / NBRC 101777)</name>
    <dbReference type="NCBI Taxonomy" id="1042311"/>
    <lineage>
        <taxon>Eukaryota</taxon>
        <taxon>Fungi</taxon>
        <taxon>Dikarya</taxon>
        <taxon>Ascomycota</taxon>
        <taxon>Pezizomycotina</taxon>
        <taxon>Sordariomycetes</taxon>
        <taxon>Hypocreomycetidae</taxon>
        <taxon>Hypocreales</taxon>
        <taxon>Hypocreaceae</taxon>
        <taxon>Trichoderma</taxon>
    </lineage>
</organism>
<feature type="chain" id="PRO_5015785596" evidence="1">
    <location>
        <begin position="19"/>
        <end position="124"/>
    </location>
</feature>
<sequence>MRSAIAFSLSLLALAVSAAPSSRNAGKVTVQLSNDVSGANGNAAIPLDGTPVDIGQAFGHTNLFKDGTLFVTSIFFVANFQHAECTVVRNGVKQVANIFDPAKDFERFAKQPVDWEHGFTISCT</sequence>
<protein>
    <submittedName>
        <fullName evidence="2">Uncharacterized protein</fullName>
    </submittedName>
</protein>